<protein>
    <recommendedName>
        <fullName evidence="3">SHSP domain-containing protein</fullName>
    </recommendedName>
</protein>
<sequence>MTIVRRFSPLSEVLTLHDAMNQLFAQSFVQPTWSAGPSSSLATPINVFESEQAYHVHVLLPGIAPEEIELTVQGNTLTFRGQFQSPIKPEQQVTWLAQEIAPGSFERSVTFPKPIDSEHIETQYINGLLMITVPIHESNRPKRISITRSEQKQVAVEAGRR</sequence>
<evidence type="ECO:0000313" key="4">
    <source>
        <dbReference type="EMBL" id="GHO55851.1"/>
    </source>
</evidence>
<evidence type="ECO:0000313" key="5">
    <source>
        <dbReference type="Proteomes" id="UP000654345"/>
    </source>
</evidence>
<dbReference type="InterPro" id="IPR031107">
    <property type="entry name" value="Small_HSP"/>
</dbReference>
<evidence type="ECO:0000256" key="2">
    <source>
        <dbReference type="RuleBase" id="RU003616"/>
    </source>
</evidence>
<dbReference type="PROSITE" id="PS01031">
    <property type="entry name" value="SHSP"/>
    <property type="match status" value="1"/>
</dbReference>
<organism evidence="4 5">
    <name type="scientific">Ktedonobacter robiniae</name>
    <dbReference type="NCBI Taxonomy" id="2778365"/>
    <lineage>
        <taxon>Bacteria</taxon>
        <taxon>Bacillati</taxon>
        <taxon>Chloroflexota</taxon>
        <taxon>Ktedonobacteria</taxon>
        <taxon>Ktedonobacterales</taxon>
        <taxon>Ktedonobacteraceae</taxon>
        <taxon>Ktedonobacter</taxon>
    </lineage>
</organism>
<dbReference type="CDD" id="cd06464">
    <property type="entry name" value="ACD_sHsps-like"/>
    <property type="match status" value="1"/>
</dbReference>
<dbReference type="PANTHER" id="PTHR11527">
    <property type="entry name" value="HEAT-SHOCK PROTEIN 20 FAMILY MEMBER"/>
    <property type="match status" value="1"/>
</dbReference>
<evidence type="ECO:0000256" key="1">
    <source>
        <dbReference type="PROSITE-ProRule" id="PRU00285"/>
    </source>
</evidence>
<reference evidence="4 5" key="1">
    <citation type="journal article" date="2021" name="Int. J. Syst. Evol. Microbiol.">
        <title>Reticulibacter mediterranei gen. nov., sp. nov., within the new family Reticulibacteraceae fam. nov., and Ktedonospora formicarum gen. nov., sp. nov., Ktedonobacter robiniae sp. nov., Dictyobacter formicarum sp. nov. and Dictyobacter arantiisoli sp. nov., belonging to the class Ktedonobacteria.</title>
        <authorList>
            <person name="Yabe S."/>
            <person name="Zheng Y."/>
            <person name="Wang C.M."/>
            <person name="Sakai Y."/>
            <person name="Abe K."/>
            <person name="Yokota A."/>
            <person name="Donadio S."/>
            <person name="Cavaletti L."/>
            <person name="Monciardini P."/>
        </authorList>
    </citation>
    <scope>NUCLEOTIDE SEQUENCE [LARGE SCALE GENOMIC DNA]</scope>
    <source>
        <strain evidence="4 5">SOSP1-30</strain>
    </source>
</reference>
<dbReference type="InterPro" id="IPR008978">
    <property type="entry name" value="HSP20-like_chaperone"/>
</dbReference>
<dbReference type="InterPro" id="IPR002068">
    <property type="entry name" value="A-crystallin/Hsp20_dom"/>
</dbReference>
<keyword evidence="5" id="KW-1185">Reference proteome</keyword>
<feature type="domain" description="SHSP" evidence="3">
    <location>
        <begin position="36"/>
        <end position="149"/>
    </location>
</feature>
<proteinExistence type="inferred from homology"/>
<comment type="caution">
    <text evidence="4">The sequence shown here is derived from an EMBL/GenBank/DDBJ whole genome shotgun (WGS) entry which is preliminary data.</text>
</comment>
<dbReference type="Gene3D" id="2.60.40.790">
    <property type="match status" value="1"/>
</dbReference>
<dbReference type="Proteomes" id="UP000654345">
    <property type="component" value="Unassembled WGS sequence"/>
</dbReference>
<comment type="similarity">
    <text evidence="1 2">Belongs to the small heat shock protein (HSP20) family.</text>
</comment>
<name>A0ABQ3USV5_9CHLR</name>
<accession>A0ABQ3USV5</accession>
<gene>
    <name evidence="4" type="ORF">KSB_43260</name>
</gene>
<dbReference type="SUPFAM" id="SSF49764">
    <property type="entry name" value="HSP20-like chaperones"/>
    <property type="match status" value="1"/>
</dbReference>
<dbReference type="RefSeq" id="WP_201372484.1">
    <property type="nucleotide sequence ID" value="NZ_BNJG01000002.1"/>
</dbReference>
<dbReference type="Pfam" id="PF00011">
    <property type="entry name" value="HSP20"/>
    <property type="match status" value="1"/>
</dbReference>
<dbReference type="EMBL" id="BNJG01000002">
    <property type="protein sequence ID" value="GHO55851.1"/>
    <property type="molecule type" value="Genomic_DNA"/>
</dbReference>
<evidence type="ECO:0000259" key="3">
    <source>
        <dbReference type="PROSITE" id="PS01031"/>
    </source>
</evidence>